<reference evidence="1 2" key="2">
    <citation type="submission" date="2018-11" db="EMBL/GenBank/DDBJ databases">
        <authorList>
            <consortium name="Pathogen Informatics"/>
        </authorList>
    </citation>
    <scope>NUCLEOTIDE SEQUENCE [LARGE SCALE GENOMIC DNA]</scope>
</reference>
<dbReference type="WBParaSite" id="SBAD_0000654001-mRNA-1">
    <property type="protein sequence ID" value="SBAD_0000654001-mRNA-1"/>
    <property type="gene ID" value="SBAD_0000654001"/>
</dbReference>
<proteinExistence type="predicted"/>
<name>A0A183IRP9_9BILA</name>
<sequence length="325" mass="36646">MVRSRYAHTMRCSGFLRKWCQRRAATIEGIGWKQALLQCVMLSAKWLYTLGYRVFVPHLKQGTSFETQMMVLRSSNVVAEKVNKGDNGNENDDQTKLMCRLYRLRFGVINQAENYRKAPARVCDSMPHPSSTRRNEKRYFSTPAQINKESDISRRSVGTRFLKPNNFSYHFFNIFFVLSFLPRSSPVCFVEIMPEVATSPLASPSEPSTSGYLPNPRTPLGLCVAVGSSRVTTVASTTTATGIATSAVADVASVNTTEPKHNERQAVVCRRRRRLSVRPSRSRDSQLSSCLRVPRVHRMATDERTSFVVAASSPRRASETEFFDP</sequence>
<evidence type="ECO:0000313" key="2">
    <source>
        <dbReference type="Proteomes" id="UP000270296"/>
    </source>
</evidence>
<gene>
    <name evidence="1" type="ORF">SBAD_LOCUS6296</name>
</gene>
<organism evidence="3">
    <name type="scientific">Soboliphyme baturini</name>
    <dbReference type="NCBI Taxonomy" id="241478"/>
    <lineage>
        <taxon>Eukaryota</taxon>
        <taxon>Metazoa</taxon>
        <taxon>Ecdysozoa</taxon>
        <taxon>Nematoda</taxon>
        <taxon>Enoplea</taxon>
        <taxon>Dorylaimia</taxon>
        <taxon>Dioctophymatida</taxon>
        <taxon>Dioctophymatoidea</taxon>
        <taxon>Soboliphymatidae</taxon>
        <taxon>Soboliphyme</taxon>
    </lineage>
</organism>
<dbReference type="AlphaFoldDB" id="A0A183IRP9"/>
<reference evidence="3" key="1">
    <citation type="submission" date="2016-06" db="UniProtKB">
        <authorList>
            <consortium name="WormBaseParasite"/>
        </authorList>
    </citation>
    <scope>IDENTIFICATION</scope>
</reference>
<accession>A0A183IRP9</accession>
<evidence type="ECO:0000313" key="1">
    <source>
        <dbReference type="EMBL" id="VDP09695.1"/>
    </source>
</evidence>
<dbReference type="Proteomes" id="UP000270296">
    <property type="component" value="Unassembled WGS sequence"/>
</dbReference>
<dbReference type="EMBL" id="UZAM01009632">
    <property type="protein sequence ID" value="VDP09695.1"/>
    <property type="molecule type" value="Genomic_DNA"/>
</dbReference>
<evidence type="ECO:0000313" key="3">
    <source>
        <dbReference type="WBParaSite" id="SBAD_0000654001-mRNA-1"/>
    </source>
</evidence>
<keyword evidence="2" id="KW-1185">Reference proteome</keyword>
<protein>
    <submittedName>
        <fullName evidence="1 3">Uncharacterized protein</fullName>
    </submittedName>
</protein>